<dbReference type="Gene3D" id="3.40.190.10">
    <property type="entry name" value="Periplasmic binding protein-like II"/>
    <property type="match status" value="2"/>
</dbReference>
<dbReference type="EMBL" id="CP142149">
    <property type="protein sequence ID" value="WSE33326.1"/>
    <property type="molecule type" value="Genomic_DNA"/>
</dbReference>
<evidence type="ECO:0000256" key="1">
    <source>
        <dbReference type="ARBA" id="ARBA00009437"/>
    </source>
</evidence>
<evidence type="ECO:0000259" key="6">
    <source>
        <dbReference type="PROSITE" id="PS50931"/>
    </source>
</evidence>
<keyword evidence="8" id="KW-1185">Reference proteome</keyword>
<dbReference type="Pfam" id="PF00126">
    <property type="entry name" value="HTH_1"/>
    <property type="match status" value="1"/>
</dbReference>
<evidence type="ECO:0000256" key="4">
    <source>
        <dbReference type="ARBA" id="ARBA00023163"/>
    </source>
</evidence>
<dbReference type="CDD" id="cd08417">
    <property type="entry name" value="PBP2_Nitroaromatics_like"/>
    <property type="match status" value="1"/>
</dbReference>
<dbReference type="Pfam" id="PF03466">
    <property type="entry name" value="LysR_substrate"/>
    <property type="match status" value="1"/>
</dbReference>
<keyword evidence="2" id="KW-0805">Transcription regulation</keyword>
<feature type="compositionally biased region" description="Gly residues" evidence="5">
    <location>
        <begin position="316"/>
        <end position="331"/>
    </location>
</feature>
<dbReference type="RefSeq" id="WP_326836126.1">
    <property type="nucleotide sequence ID" value="NZ_CP142149.1"/>
</dbReference>
<comment type="similarity">
    <text evidence="1">Belongs to the LysR transcriptional regulatory family.</text>
</comment>
<feature type="compositionally biased region" description="Acidic residues" evidence="5">
    <location>
        <begin position="298"/>
        <end position="307"/>
    </location>
</feature>
<evidence type="ECO:0000313" key="7">
    <source>
        <dbReference type="EMBL" id="WSE33326.1"/>
    </source>
</evidence>
<dbReference type="PROSITE" id="PS50931">
    <property type="entry name" value="HTH_LYSR"/>
    <property type="match status" value="1"/>
</dbReference>
<dbReference type="InterPro" id="IPR050389">
    <property type="entry name" value="LysR-type_TF"/>
</dbReference>
<evidence type="ECO:0000256" key="5">
    <source>
        <dbReference type="SAM" id="MobiDB-lite"/>
    </source>
</evidence>
<dbReference type="InterPro" id="IPR036388">
    <property type="entry name" value="WH-like_DNA-bd_sf"/>
</dbReference>
<keyword evidence="4" id="KW-0804">Transcription</keyword>
<evidence type="ECO:0000256" key="3">
    <source>
        <dbReference type="ARBA" id="ARBA00023125"/>
    </source>
</evidence>
<organism evidence="7 8">
    <name type="scientific">Amycolatopsis rhabdoformis</name>
    <dbReference type="NCBI Taxonomy" id="1448059"/>
    <lineage>
        <taxon>Bacteria</taxon>
        <taxon>Bacillati</taxon>
        <taxon>Actinomycetota</taxon>
        <taxon>Actinomycetes</taxon>
        <taxon>Pseudonocardiales</taxon>
        <taxon>Pseudonocardiaceae</taxon>
        <taxon>Amycolatopsis</taxon>
    </lineage>
</organism>
<dbReference type="SUPFAM" id="SSF46785">
    <property type="entry name" value="Winged helix' DNA-binding domain"/>
    <property type="match status" value="1"/>
</dbReference>
<sequence length="331" mass="36327">MQLENADLNLLKALEVLLEERHLTRAAARIHLSQSAMSRTLTRLRTTFGDELLVRTARGFELTPRARTIQRDLALVMPRLRSLVRGTDFAPESATDTVRLHLTDYAAVVVGHRVFRRVFRQAPDISVHAGWLTPTSFDDLEHGRADLVLAPVRPPAPLRWQPLFEERFVCVLSRDHPITAERLTMADLARYPHASVVVLGADRMLVESRLAALGVTARPGLRVPFFTGAIAALPGTPLIAVLPSRLVAEVPELDVRIAAAPEELEPFTYGMTWHPRLDADPLHEWLRSLVQEAALELDLIDDPDDPSGSDNPAGPGRSGGSGGSGGSGDER</sequence>
<dbReference type="PANTHER" id="PTHR30118:SF15">
    <property type="entry name" value="TRANSCRIPTIONAL REGULATORY PROTEIN"/>
    <property type="match status" value="1"/>
</dbReference>
<proteinExistence type="inferred from homology"/>
<gene>
    <name evidence="7" type="ORF">VSH64_14580</name>
</gene>
<protein>
    <submittedName>
        <fullName evidence="7">LysR family transcriptional regulator</fullName>
    </submittedName>
</protein>
<dbReference type="PRINTS" id="PR00039">
    <property type="entry name" value="HTHLYSR"/>
</dbReference>
<name>A0ABZ1IHS6_9PSEU</name>
<dbReference type="InterPro" id="IPR036390">
    <property type="entry name" value="WH_DNA-bd_sf"/>
</dbReference>
<evidence type="ECO:0000256" key="2">
    <source>
        <dbReference type="ARBA" id="ARBA00023015"/>
    </source>
</evidence>
<feature type="region of interest" description="Disordered" evidence="5">
    <location>
        <begin position="298"/>
        <end position="331"/>
    </location>
</feature>
<dbReference type="Gene3D" id="1.10.10.10">
    <property type="entry name" value="Winged helix-like DNA-binding domain superfamily/Winged helix DNA-binding domain"/>
    <property type="match status" value="1"/>
</dbReference>
<evidence type="ECO:0000313" key="8">
    <source>
        <dbReference type="Proteomes" id="UP001330812"/>
    </source>
</evidence>
<dbReference type="InterPro" id="IPR000847">
    <property type="entry name" value="LysR_HTH_N"/>
</dbReference>
<dbReference type="SUPFAM" id="SSF53850">
    <property type="entry name" value="Periplasmic binding protein-like II"/>
    <property type="match status" value="1"/>
</dbReference>
<keyword evidence="3" id="KW-0238">DNA-binding</keyword>
<dbReference type="InterPro" id="IPR037402">
    <property type="entry name" value="YidZ_PBP2"/>
</dbReference>
<dbReference type="PANTHER" id="PTHR30118">
    <property type="entry name" value="HTH-TYPE TRANSCRIPTIONAL REGULATOR LEUO-RELATED"/>
    <property type="match status" value="1"/>
</dbReference>
<dbReference type="InterPro" id="IPR005119">
    <property type="entry name" value="LysR_subst-bd"/>
</dbReference>
<reference evidence="7 8" key="1">
    <citation type="journal article" date="2015" name="Int. J. Syst. Evol. Microbiol.">
        <title>Amycolatopsis rhabdoformis sp. nov., an actinomycete isolated from a tropical forest soil.</title>
        <authorList>
            <person name="Souza W.R."/>
            <person name="Silva R.E."/>
            <person name="Goodfellow M."/>
            <person name="Busarakam K."/>
            <person name="Figueiro F.S."/>
            <person name="Ferreira D."/>
            <person name="Rodrigues-Filho E."/>
            <person name="Moraes L.A.B."/>
            <person name="Zucchi T.D."/>
        </authorList>
    </citation>
    <scope>NUCLEOTIDE SEQUENCE [LARGE SCALE GENOMIC DNA]</scope>
    <source>
        <strain evidence="7 8">NCIMB 14900</strain>
    </source>
</reference>
<dbReference type="Proteomes" id="UP001330812">
    <property type="component" value="Chromosome"/>
</dbReference>
<feature type="domain" description="HTH lysR-type" evidence="6">
    <location>
        <begin position="7"/>
        <end position="63"/>
    </location>
</feature>
<accession>A0ABZ1IHS6</accession>